<evidence type="ECO:0000256" key="1">
    <source>
        <dbReference type="SAM" id="Phobius"/>
    </source>
</evidence>
<keyword evidence="1" id="KW-0472">Membrane</keyword>
<dbReference type="Proteomes" id="UP000198346">
    <property type="component" value="Unassembled WGS sequence"/>
</dbReference>
<protein>
    <submittedName>
        <fullName evidence="2">Rod shape-determining protein MreD</fullName>
    </submittedName>
</protein>
<keyword evidence="1" id="KW-1133">Transmembrane helix</keyword>
<evidence type="ECO:0000313" key="3">
    <source>
        <dbReference type="Proteomes" id="UP000198346"/>
    </source>
</evidence>
<gene>
    <name evidence="2" type="ORF">SAMN06297382_1505</name>
</gene>
<feature type="transmembrane region" description="Helical" evidence="1">
    <location>
        <begin position="69"/>
        <end position="85"/>
    </location>
</feature>
<keyword evidence="3" id="KW-1185">Reference proteome</keyword>
<dbReference type="EMBL" id="FZQA01000002">
    <property type="protein sequence ID" value="SNT72460.1"/>
    <property type="molecule type" value="Genomic_DNA"/>
</dbReference>
<sequence>MKAATPTLLGLLGVLLLALPLRLFYGGVPTPILPLVVVFFWSVYAPDFLPSPSIFAIGLLQDFLTGGPLGLWPAVYLFTQYIVLSQRSYFLGREQRVVWLGFAFAAAAASVILWLAMSLLSGVLLPIRGLAFQMATTALVYPVFSGAFSHLHRRVLVES</sequence>
<feature type="transmembrane region" description="Helical" evidence="1">
    <location>
        <begin position="123"/>
        <end position="144"/>
    </location>
</feature>
<reference evidence="2 3" key="1">
    <citation type="submission" date="2017-07" db="EMBL/GenBank/DDBJ databases">
        <authorList>
            <person name="Sun Z.S."/>
            <person name="Albrecht U."/>
            <person name="Echele G."/>
            <person name="Lee C.C."/>
        </authorList>
    </citation>
    <scope>NUCLEOTIDE SEQUENCE [LARGE SCALE GENOMIC DNA]</scope>
    <source>
        <strain evidence="2 3">CGMCC 1.12710</strain>
    </source>
</reference>
<evidence type="ECO:0000313" key="2">
    <source>
        <dbReference type="EMBL" id="SNT72460.1"/>
    </source>
</evidence>
<feature type="transmembrane region" description="Helical" evidence="1">
    <location>
        <begin position="97"/>
        <end position="117"/>
    </location>
</feature>
<feature type="transmembrane region" description="Helical" evidence="1">
    <location>
        <begin position="32"/>
        <end position="49"/>
    </location>
</feature>
<accession>A0A239PQP0</accession>
<proteinExistence type="predicted"/>
<name>A0A239PQP0_9PROT</name>
<keyword evidence="1" id="KW-0812">Transmembrane</keyword>
<organism evidence="2 3">
    <name type="scientific">Amphiplicatus metriothermophilus</name>
    <dbReference type="NCBI Taxonomy" id="1519374"/>
    <lineage>
        <taxon>Bacteria</taxon>
        <taxon>Pseudomonadati</taxon>
        <taxon>Pseudomonadota</taxon>
        <taxon>Alphaproteobacteria</taxon>
        <taxon>Parvularculales</taxon>
        <taxon>Parvularculaceae</taxon>
        <taxon>Amphiplicatus</taxon>
    </lineage>
</organism>
<dbReference type="AlphaFoldDB" id="A0A239PQP0"/>